<dbReference type="InterPro" id="IPR005546">
    <property type="entry name" value="Autotransporte_beta"/>
</dbReference>
<evidence type="ECO:0000313" key="3">
    <source>
        <dbReference type="Proteomes" id="UP000254508"/>
    </source>
</evidence>
<dbReference type="Proteomes" id="UP000254508">
    <property type="component" value="Chromosome"/>
</dbReference>
<dbReference type="GO" id="GO:0031410">
    <property type="term" value="C:cytoplasmic vesicle"/>
    <property type="evidence" value="ECO:0007669"/>
    <property type="project" value="TreeGrafter"/>
</dbReference>
<dbReference type="PROSITE" id="PS51208">
    <property type="entry name" value="AUTOTRANSPORTER"/>
    <property type="match status" value="1"/>
</dbReference>
<dbReference type="SMART" id="SM00089">
    <property type="entry name" value="PKD"/>
    <property type="match status" value="4"/>
</dbReference>
<dbReference type="Gene3D" id="2.60.40.10">
    <property type="entry name" value="Immunoglobulins"/>
    <property type="match status" value="4"/>
</dbReference>
<protein>
    <submittedName>
        <fullName evidence="2">Autotransporter domain-containing protein</fullName>
    </submittedName>
</protein>
<dbReference type="SUPFAM" id="SSF103515">
    <property type="entry name" value="Autotransporter"/>
    <property type="match status" value="1"/>
</dbReference>
<dbReference type="PANTHER" id="PTHR46182">
    <property type="entry name" value="FI19480P1"/>
    <property type="match status" value="1"/>
</dbReference>
<dbReference type="EMBL" id="CP031357">
    <property type="protein sequence ID" value="AXK41711.1"/>
    <property type="molecule type" value="Genomic_DNA"/>
</dbReference>
<proteinExistence type="predicted"/>
<dbReference type="InterPro" id="IPR036709">
    <property type="entry name" value="Autotransporte_beta_dom_sf"/>
</dbReference>
<keyword evidence="3" id="KW-1185">Reference proteome</keyword>
<dbReference type="InterPro" id="IPR022409">
    <property type="entry name" value="PKD/Chitinase_dom"/>
</dbReference>
<accession>A0A345YCQ9</accession>
<dbReference type="PANTHER" id="PTHR46182:SF2">
    <property type="entry name" value="FI19480P1"/>
    <property type="match status" value="1"/>
</dbReference>
<evidence type="ECO:0000259" key="1">
    <source>
        <dbReference type="PROSITE" id="PS51208"/>
    </source>
</evidence>
<gene>
    <name evidence="2" type="ORF">DVR09_04600</name>
</gene>
<dbReference type="InterPro" id="IPR035986">
    <property type="entry name" value="PKD_dom_sf"/>
</dbReference>
<dbReference type="AlphaFoldDB" id="A0A345YCQ9"/>
<dbReference type="Pfam" id="PF22352">
    <property type="entry name" value="K319L-like_PKD"/>
    <property type="match status" value="4"/>
</dbReference>
<feature type="domain" description="Autotransporter" evidence="1">
    <location>
        <begin position="748"/>
        <end position="998"/>
    </location>
</feature>
<dbReference type="Pfam" id="PF03797">
    <property type="entry name" value="Autotransporter"/>
    <property type="match status" value="1"/>
</dbReference>
<evidence type="ECO:0000313" key="2">
    <source>
        <dbReference type="EMBL" id="AXK41711.1"/>
    </source>
</evidence>
<organism evidence="2 3">
    <name type="scientific">Erythrobacter aureus</name>
    <dbReference type="NCBI Taxonomy" id="2182384"/>
    <lineage>
        <taxon>Bacteria</taxon>
        <taxon>Pseudomonadati</taxon>
        <taxon>Pseudomonadota</taxon>
        <taxon>Alphaproteobacteria</taxon>
        <taxon>Sphingomonadales</taxon>
        <taxon>Erythrobacteraceae</taxon>
        <taxon>Erythrobacter/Porphyrobacter group</taxon>
        <taxon>Erythrobacter</taxon>
    </lineage>
</organism>
<dbReference type="OrthoDB" id="253051at2"/>
<dbReference type="Gene3D" id="2.40.128.130">
    <property type="entry name" value="Autotransporter beta-domain"/>
    <property type="match status" value="1"/>
</dbReference>
<dbReference type="SMART" id="SM00869">
    <property type="entry name" value="Autotransporter"/>
    <property type="match status" value="1"/>
</dbReference>
<dbReference type="KEGG" id="err:DVR09_04600"/>
<dbReference type="InterPro" id="IPR013783">
    <property type="entry name" value="Ig-like_fold"/>
</dbReference>
<dbReference type="SUPFAM" id="SSF49299">
    <property type="entry name" value="PKD domain"/>
    <property type="match status" value="1"/>
</dbReference>
<dbReference type="InterPro" id="IPR029865">
    <property type="entry name" value="KIAA0319-like"/>
</dbReference>
<dbReference type="GO" id="GO:0016020">
    <property type="term" value="C:membrane"/>
    <property type="evidence" value="ECO:0007669"/>
    <property type="project" value="TreeGrafter"/>
</dbReference>
<reference evidence="3" key="1">
    <citation type="submission" date="2018-07" db="EMBL/GenBank/DDBJ databases">
        <title>Genome sequence of Erythrobacter strain YH-07, an antagonistic bacterium isolated from Yellow Sea.</title>
        <authorList>
            <person name="Tang T."/>
            <person name="Liu Q."/>
            <person name="Sun X."/>
        </authorList>
    </citation>
    <scope>NUCLEOTIDE SEQUENCE [LARGE SCALE GENOMIC DNA]</scope>
    <source>
        <strain evidence="3">YH-07</strain>
    </source>
</reference>
<name>A0A345YCQ9_9SPHN</name>
<sequence length="998" mass="102216">MPLYFPALYSEPQFPNQGLCMSAKRIFSAIALSSASCLALATPAKAVTGNSPIIQGFQTAGSICRINFRYTVRGSENDFNQNDLFHEVLTDAGGGNITTPRLLSVLTSGSRSRATQIDLSSAGLRGGGSAPYVAIYDTDAAGTREQLVGRTQVNLAQMASVQGECAAVARKFGYAANTAPVTEAGADQSVTAGSQVTLDGSGTSDPDGDTLTYSWTQVSGPSAAISNANQAVAQVQTQAGPSATYVFELTATDPSGASNSDRVTIQTLGQGGVVVPVNSPPVADAGPDATIASGATLVRLDATGSSDPDGDTLSFQWTQVSGPNVTLRNSNLANATFSAPSGIAAQQQLVFQVTVTDPGGLSATDTVTYTVSGNRAPVADAGSDRTVEGGTAVTLDATSSSDPDGDTLSYSFRQTGGPNVALSGDNTATPSFTAPLGTPTAQTLTFEVTVDDGQETATDSVVVTVSPNSAPNADAGADIGPVDEGNLVTLNGSASSDPDGDSVSYSWTQISGPSVVLAGRTSAQASFTAPGVNGTQDLVFELTVDDGQRQSTDRVRVRVRERGSITIVQRVIGDDVTVGYSSNVPGLAAQLTTSNGIGKITATDVSAGNYSFSVDDLRVQGYALTALACSDTDSIVTSGGGSGSVAIALSPGESLTCTVTLADTRSAAQRAIGEFIGGRNALLLANQPNFQRRLDRVKGRQAAGGSAMIGQVPVPGSGNLPAQVNVTRSSKSISTSLAMAQSALGGPDGGGKLDIWFEGSLADVSLGNNRGEFALGYFGIDYLVQDGLLIGALAQFDRFDSDDALATGQSEGDGWMVGPYLTARLAPRFYIDARIAFGGSDNSVSPLGTYADGYETDRILASASAIGDLDLGDGFTLWPELGLRYIREDIDGYVDTLGVAVPDAVIDQGELALSPRLDYRSISQEGWVFAPYAEFEGVLTFGADAFSAVDNGLRGRGALGLDISSPGGLRFGVSGFYDGIGEDGFEAAGVTATVSLSF</sequence>